<dbReference type="PROSITE" id="PS51379">
    <property type="entry name" value="4FE4S_FER_2"/>
    <property type="match status" value="1"/>
</dbReference>
<dbReference type="OrthoDB" id="9803192at2"/>
<proteinExistence type="predicted"/>
<protein>
    <submittedName>
        <fullName evidence="6">Glutamate synthase small subunit</fullName>
        <ecNumber evidence="6">1.4.1.-</ecNumber>
    </submittedName>
</protein>
<dbReference type="RefSeq" id="WP_160335596.1">
    <property type="nucleotide sequence ID" value="NZ_WSRP01000023.1"/>
</dbReference>
<dbReference type="PANTHER" id="PTHR43100">
    <property type="entry name" value="GLUTAMATE SYNTHASE [NADPH] SMALL CHAIN"/>
    <property type="match status" value="1"/>
</dbReference>
<sequence length="493" mass="54273">MGKITGFMEFERLEQAHEPVKQRKTHFREFITPLNPQQAKKQAARCMDCGTPFCTFSCPLNNVAPEFNDLIYNEKWEEAYRVLAATNNFPEFTSRVCPALCENGCVMNYTNVAMGVKSIERAIITNAWNQGWVKPEPAAGSREKSVAVIGSGPAGLACAQQLARKGYAVTVFEKNKRPGGLLRYGIPDFKLDKSLIDRRIAQMEAEGVRFNCGTSIGIKEHPDGVWSDAERVIDPQELLRDFSAVVLAIGSETPRDLKVAGRELKGVHFAMEYLPSQNKINADEAAHKEISAQDKKVLIIGGGDTGSDCLGTAIRQGASKVLQIDLGPKPPETYDKSSVWPNWPNVYRVSTSQEEGGERAYAISTTEFISNKKGSVKGVKAVRLEWTSDPITGRRMKKEIPGSEFEIEADLVLLAMGFVQPSEPVLKAFGVQTDIRGNAKAAYEGVDAFKTNVPKVFAAGDCRRGQSLVVRALAEGRRCAEAVDKYLEEEDNL</sequence>
<accession>A0A6L6YHK0</accession>
<reference evidence="6 7" key="1">
    <citation type="submission" date="2019-12" db="EMBL/GenBank/DDBJ databases">
        <title>Microbes associate with the intestines of laboratory mice.</title>
        <authorList>
            <person name="Navarre W."/>
            <person name="Wong E."/>
        </authorList>
    </citation>
    <scope>NUCLEOTIDE SEQUENCE [LARGE SCALE GENOMIC DNA]</scope>
    <source>
        <strain evidence="6 7">NM82_D38</strain>
    </source>
</reference>
<dbReference type="InterPro" id="IPR009051">
    <property type="entry name" value="Helical_ferredxn"/>
</dbReference>
<dbReference type="PRINTS" id="PR00419">
    <property type="entry name" value="ADXRDTASE"/>
</dbReference>
<dbReference type="GO" id="GO:0051536">
    <property type="term" value="F:iron-sulfur cluster binding"/>
    <property type="evidence" value="ECO:0007669"/>
    <property type="project" value="InterPro"/>
</dbReference>
<organism evidence="6 7">
    <name type="scientific">Parasutterella muris</name>
    <dbReference type="NCBI Taxonomy" id="2565572"/>
    <lineage>
        <taxon>Bacteria</taxon>
        <taxon>Pseudomonadati</taxon>
        <taxon>Pseudomonadota</taxon>
        <taxon>Betaproteobacteria</taxon>
        <taxon>Burkholderiales</taxon>
        <taxon>Sutterellaceae</taxon>
        <taxon>Parasutterella</taxon>
    </lineage>
</organism>
<dbReference type="InterPro" id="IPR051394">
    <property type="entry name" value="Glutamate_Synthase"/>
</dbReference>
<feature type="domain" description="4Fe-4S ferredoxin-type" evidence="5">
    <location>
        <begin position="37"/>
        <end position="68"/>
    </location>
</feature>
<dbReference type="Gene3D" id="3.50.50.60">
    <property type="entry name" value="FAD/NAD(P)-binding domain"/>
    <property type="match status" value="2"/>
</dbReference>
<evidence type="ECO:0000313" key="6">
    <source>
        <dbReference type="EMBL" id="MVX57170.1"/>
    </source>
</evidence>
<evidence type="ECO:0000256" key="4">
    <source>
        <dbReference type="ARBA" id="ARBA00029440"/>
    </source>
</evidence>
<dbReference type="AlphaFoldDB" id="A0A6L6YHK0"/>
<dbReference type="Pfam" id="PF07992">
    <property type="entry name" value="Pyr_redox_2"/>
    <property type="match status" value="1"/>
</dbReference>
<evidence type="ECO:0000256" key="3">
    <source>
        <dbReference type="ARBA" id="ARBA00023164"/>
    </source>
</evidence>
<comment type="pathway">
    <text evidence="4">Amino-acid biosynthesis.</text>
</comment>
<name>A0A6L6YHK0_9BURK</name>
<dbReference type="GO" id="GO:0016639">
    <property type="term" value="F:oxidoreductase activity, acting on the CH-NH2 group of donors, NAD or NADP as acceptor"/>
    <property type="evidence" value="ECO:0007669"/>
    <property type="project" value="InterPro"/>
</dbReference>
<dbReference type="EMBL" id="WSRP01000023">
    <property type="protein sequence ID" value="MVX57170.1"/>
    <property type="molecule type" value="Genomic_DNA"/>
</dbReference>
<comment type="caution">
    <text evidence="6">The sequence shown here is derived from an EMBL/GenBank/DDBJ whole genome shotgun (WGS) entry which is preliminary data.</text>
</comment>
<evidence type="ECO:0000256" key="2">
    <source>
        <dbReference type="ARBA" id="ARBA00023002"/>
    </source>
</evidence>
<dbReference type="Pfam" id="PF14691">
    <property type="entry name" value="Fer4_20"/>
    <property type="match status" value="1"/>
</dbReference>
<dbReference type="InterPro" id="IPR028261">
    <property type="entry name" value="DPD_II"/>
</dbReference>
<evidence type="ECO:0000313" key="7">
    <source>
        <dbReference type="Proteomes" id="UP000472580"/>
    </source>
</evidence>
<dbReference type="InterPro" id="IPR036188">
    <property type="entry name" value="FAD/NAD-bd_sf"/>
</dbReference>
<evidence type="ECO:0000259" key="5">
    <source>
        <dbReference type="PROSITE" id="PS51379"/>
    </source>
</evidence>
<dbReference type="EC" id="1.4.1.-" evidence="6"/>
<keyword evidence="1" id="KW-0028">Amino-acid biosynthesis</keyword>
<keyword evidence="7" id="KW-1185">Reference proteome</keyword>
<dbReference type="Gene3D" id="1.10.1060.10">
    <property type="entry name" value="Alpha-helical ferredoxin"/>
    <property type="match status" value="1"/>
</dbReference>
<dbReference type="GO" id="GO:0006537">
    <property type="term" value="P:glutamate biosynthetic process"/>
    <property type="evidence" value="ECO:0007669"/>
    <property type="project" value="UniProtKB-KW"/>
</dbReference>
<dbReference type="SUPFAM" id="SSF51971">
    <property type="entry name" value="Nucleotide-binding domain"/>
    <property type="match status" value="1"/>
</dbReference>
<keyword evidence="3" id="KW-0314">Glutamate biosynthesis</keyword>
<keyword evidence="2 6" id="KW-0560">Oxidoreductase</keyword>
<dbReference type="SUPFAM" id="SSF46548">
    <property type="entry name" value="alpha-helical ferredoxin"/>
    <property type="match status" value="1"/>
</dbReference>
<dbReference type="InterPro" id="IPR023753">
    <property type="entry name" value="FAD/NAD-binding_dom"/>
</dbReference>
<dbReference type="InterPro" id="IPR006005">
    <property type="entry name" value="Glut_synth_ssu1"/>
</dbReference>
<dbReference type="NCBIfam" id="TIGR01317">
    <property type="entry name" value="GOGAT_sm_gam"/>
    <property type="match status" value="1"/>
</dbReference>
<dbReference type="PANTHER" id="PTHR43100:SF1">
    <property type="entry name" value="GLUTAMATE SYNTHASE [NADPH] SMALL CHAIN"/>
    <property type="match status" value="1"/>
</dbReference>
<evidence type="ECO:0000256" key="1">
    <source>
        <dbReference type="ARBA" id="ARBA00022605"/>
    </source>
</evidence>
<dbReference type="Proteomes" id="UP000472580">
    <property type="component" value="Unassembled WGS sequence"/>
</dbReference>
<gene>
    <name evidence="6" type="primary">gltD</name>
    <name evidence="6" type="ORF">E5987_08110</name>
</gene>
<dbReference type="InterPro" id="IPR017896">
    <property type="entry name" value="4Fe4S_Fe-S-bd"/>
</dbReference>